<dbReference type="SUPFAM" id="SSF52777">
    <property type="entry name" value="CoA-dependent acyltransferases"/>
    <property type="match status" value="12"/>
</dbReference>
<evidence type="ECO:0000256" key="5">
    <source>
        <dbReference type="ARBA" id="ARBA00023194"/>
    </source>
</evidence>
<proteinExistence type="predicted"/>
<feature type="domain" description="Carrier" evidence="7">
    <location>
        <begin position="4272"/>
        <end position="4347"/>
    </location>
</feature>
<dbReference type="Gene3D" id="3.30.559.30">
    <property type="entry name" value="Nonribosomal peptide synthetase, condensation domain"/>
    <property type="match status" value="6"/>
</dbReference>
<dbReference type="SMART" id="SM00823">
    <property type="entry name" value="PKS_PP"/>
    <property type="match status" value="4"/>
</dbReference>
<dbReference type="InterPro" id="IPR009081">
    <property type="entry name" value="PP-bd_ACP"/>
</dbReference>
<dbReference type="NCBIfam" id="NF003417">
    <property type="entry name" value="PRK04813.1"/>
    <property type="match status" value="6"/>
</dbReference>
<dbReference type="Gene3D" id="3.30.300.30">
    <property type="match status" value="5"/>
</dbReference>
<feature type="domain" description="Carrier" evidence="7">
    <location>
        <begin position="2605"/>
        <end position="2679"/>
    </location>
</feature>
<comment type="cofactor">
    <cofactor evidence="1">
        <name>pantetheine 4'-phosphate</name>
        <dbReference type="ChEBI" id="CHEBI:47942"/>
    </cofactor>
</comment>
<feature type="region of interest" description="Disordered" evidence="6">
    <location>
        <begin position="5886"/>
        <end position="5908"/>
    </location>
</feature>
<dbReference type="NCBIfam" id="TIGR01733">
    <property type="entry name" value="AA-adenyl-dom"/>
    <property type="match status" value="3"/>
</dbReference>
<evidence type="ECO:0000313" key="9">
    <source>
        <dbReference type="Proteomes" id="UP001596203"/>
    </source>
</evidence>
<dbReference type="SUPFAM" id="SSF56801">
    <property type="entry name" value="Acetyl-CoA synthetase-like"/>
    <property type="match status" value="4"/>
</dbReference>
<dbReference type="Pfam" id="PF13193">
    <property type="entry name" value="AMP-binding_C"/>
    <property type="match status" value="3"/>
</dbReference>
<feature type="region of interest" description="Disordered" evidence="6">
    <location>
        <begin position="1778"/>
        <end position="1798"/>
    </location>
</feature>
<dbReference type="InterPro" id="IPR010060">
    <property type="entry name" value="NRPS_synth"/>
</dbReference>
<feature type="compositionally biased region" description="Low complexity" evidence="6">
    <location>
        <begin position="3984"/>
        <end position="4010"/>
    </location>
</feature>
<dbReference type="InterPro" id="IPR010071">
    <property type="entry name" value="AA_adenyl_dom"/>
</dbReference>
<feature type="region of interest" description="Disordered" evidence="6">
    <location>
        <begin position="2566"/>
        <end position="2588"/>
    </location>
</feature>
<feature type="domain" description="Carrier" evidence="7">
    <location>
        <begin position="5371"/>
        <end position="5446"/>
    </location>
</feature>
<dbReference type="RefSeq" id="WP_377420473.1">
    <property type="nucleotide sequence ID" value="NZ_JBHSPR010000008.1"/>
</dbReference>
<dbReference type="InterPro" id="IPR013217">
    <property type="entry name" value="Methyltransf_12"/>
</dbReference>
<dbReference type="CDD" id="cd19543">
    <property type="entry name" value="DCL_NRPS"/>
    <property type="match status" value="2"/>
</dbReference>
<accession>A0ABW1K6A1</accession>
<feature type="compositionally biased region" description="Low complexity" evidence="6">
    <location>
        <begin position="1781"/>
        <end position="1796"/>
    </location>
</feature>
<evidence type="ECO:0000256" key="1">
    <source>
        <dbReference type="ARBA" id="ARBA00001957"/>
    </source>
</evidence>
<keyword evidence="2" id="KW-0596">Phosphopantetheine</keyword>
<dbReference type="CDD" id="cd19540">
    <property type="entry name" value="LCL_NRPS-like"/>
    <property type="match status" value="1"/>
</dbReference>
<sequence>MPKSDLNSADGELNTVERQRILVEWNETVRPAAPATWPDLFAQQVRRAPGAVAVVCEDVELTYAELDARANRLAYALLAWGVGPERVVALCLPRSVEMIVAEVAVLKAGGAYLPVDQDYPAERIGFMLADARPVCLVTTAALAGSLPDTPDLPRLLLDEMSDNDRPDETSDNARPGETSDNARLDRDPTDADRGTPLTPENAAYVIYTSGSTGRPKGVVVSHAGVAKLVATQVARLGVGPDSRVLQFASPSFDVAFWDLCLGLLSGGRLVVVPADHRVPGPALTEYAHRHAVTFMILPPALLAAIPRELTLPAGATLLAGTERVSPELVARWARDRPMFNAYGPTEATVNSTLGECDPDTPPGGVVPIGRPDPGTRCYVLDATLRPVPVGATGELYLGGPGLARGYLGQPGLTAQRFVADPYGPAGGRLYRTGDLVRWLPDGRLEFLGRADDQVKIRGYRIEPGEIESVLAQHPAVGQVAVLAREGRSGDQRLAAYVVPALDGERTPSRDADAESDRVGDWERLHELLYTAGRTERFGENFTGWNSSYDGQPIPLDQMRDWRDQTVRRILALRPRRVLEIGVGSGLLLARVAPEVESYWGTDLSRAAVDALRGQVTEVPELAGRIELRAQPADVTDGLPTGYFDTIVLNSVAQYFPSVDYLVDVLRGAVGLLAPGGTVFVGDVRNLRLHRPLRGAIEAARRRPGDDGTDAALAAVEQSLHWEGELLLDPDFFPALAGVVPAIGDVDLWVKRGRDHNELTRYRYDVVLRTGTAPEPRALGRTTVDRIGGDGVAELSWTWNAEPAGLTGLTGLAERLERERPVAVRVTGVPNARLDADLAAYRELTGGAMAPDRSPVDPEALYELAGRLGYDVAVTWSGTADDGSLDLILTRPGAAASGPAYRPGTLPPSGSAIGSDPTGPADPTELARYANRPAPFRDVAALMAALRTYARSWLPDHMVPAAFVPLHRLPVTPSGKLDRAALPAPGFAALTTGTRPRDAREEVLCALYAEVLGLPEVGVDDDFFALGGDSIVSIQLVIRARQAGLVITPRQVFQRRTVAELAPAAEPLPRAIEDDPRAGVGEFGLTPIMRWLDECGGPIDAFSQWLAVRVPAEATAERLTAALQTVIDRHDVLRSRLVRATPNAPGRLVVSAPGTVPAADRLHRLDARGLTDEALRDRIEAAAESAGAGLAPEAGVMVRAVWLDAGRERTGRLVVVVQHAVVDGVSWRILLPDLAAAWDDVAAGRPPRLDPVGTPLRRWSELVHADAASSERLAELPLWMEMLRGPDPALADRPLDPVGDLGTVRRLTLRLPVERTAPLLTTIPSAFHAGVNDVLLTALALALADWRRRRGTGEPVPALVALEGHGREEQVADRVDLSRTVGWFTSIFPVRLDPGPIDLDRALAGGPDAGRALKRIKERLRAIPDHGLGYGLLRHLNPDTAAVLAELPGPQLSFNYLGRFGVDSSADGCWTALPGIGLLAGGFDAGMPVAPYTLEVNAFTEDHPDGPGLGVTWAWPDALLQEADVRELAQGWFAALDALVRHTAQPGAGGPTPSDFPLLNLHQDDVDELAVNGPVIADLLPLTPLQEGLFFHAVAAGPDRDPYRVQQVIELRGPLDAAALRRAGQDVLDRHAPLRTGFPQLTDGRPIQLVADRITLPWREVDLTGYADEARMAEFEALAEAERATPFDLTRPPLLRCVLVRRERDRHTLLLTHHHIVTDGWSAGVTLRDLLARYAPAGEPARLAPVTPYRRYLEWLAGRDRAAAQDAWRTALAGLDGPTRLGGESTTGVGATTGAEGPFRPERTEVILPPAVATGLAGRARAAGLTVGSIVHAAWAVVLGRRTGRRDVVFGSTVSGRPAELDGVESMVGLFINTLPVRLRWTPSEPLVDLVARLQREQSELLDHQHLGLPAIQRLAGGGELFDTLVVVDNYPVDAAGRNRADGLELAGVEFRESTHYPVTLLVSPTGRLDLTIEYDPDRIDPGTVHQLRAGLTEILGTVVTEPTRPVGRIDLLPAAERASALARLTGPTATVPSLTLGGAVAAQAARTPDAIALIDGDRQISYAELDQRAAAVARRLTERGIRPGDIVAVAVPRSAELVVALLGVLRAGAAYLPLDLGHPRDRLSAVLADSGARAIVSTADAIPQLPHPSAAPLLLLPPVRKGPSLSDSVEEGPLLNTLPPTPVDPEQGAYLIYTSGSTGRPKGVLVSHRAIVNQLAWSQRRFGLGTEDRMLQLAPAAFDTSVWEIFWPLYAGAAVVLPEADAAGDPTRLAELIRRHRVTTVTFVPSMVEAFLLADEVIPDPGWAASLRWVSSGGEALTPELARRWHALTGTSLDNFYGPTEAAVQVTWWANDGGADRTVPIGRPVANTRLYVLDDCLRPVPAGVPGELYVAGAQLGHGYHHRPGLTAERFVANPYGAAGQRMYRTGDVARWRADGVLEYVGRTDHQVKIRGHRVDLGEVEAVLRDVAGVAQAAVLARTDGPGRSRLVGYLVPAAGTRLDVQAVRAAASAALPEPMVPSGFVVLDAFPLTPSGKLDRAALPAPDGPFAGSADGAGVGGGAGVDGANGAVSGRSIDPGADPAGQGDGAAVSGGVVSGGAAPGGVVPGPRAAAERVLHEVFAAVLGVAEVGVDQDFFALGGDSILSIAVSSRARRQGLEVAPGDVLRHRTPRALAEAAIAAGQSRAATAPPSAGAVAGAVAARPTCAGTGAGPAVAGPAGPAVASGPVPAPPAVPGEVVTAADGVGNVPLLPIVHWLRETGLPIDRFTLATLLVVPAGADFGTLTEALQAVLDHHDGLRLRLRRIASVLWSLETTPAGTVRAADLVRRVEVTGLSDADVRTLLTAESTAATDRLAPDGGTMLQAVWFDAGDRPGRLLLAAHHLVVDGVSWRILFEDLAAAWAAVTTDSAPRLAPVGTSLRRFARVLGEQAHQPERLAELAHWAETLAPGAELLPADTLPVGSPRTLPVGSPRSVAAARQHVVRLDPAETAPLLTDVPAAVDGDVTAVLLAAFRLAVTRWQRRHGRDGDAELLVDLERHGREDIRPDLDLSRTVGWFTSVQPVRLAAGTDPVDVLRTVGARLRAVPDRGIGYGMLRHLNAQAAPFLAGLASAQVLFHYYGRFPGGSGADWTPAPESDAIATVNGGLDLAHLLQVDAVSTETPAGPELTATWTWPDGLLAERDVTELSAEWIAALRQLTAATAGPSAATAGPSGTTAGPSGTTAGPSGTTAGPSGTTARLSLSRDEIDRITRTSPVPVAEIWPLSPLQEGLYFHASYDTAAVDVYTAQDAFDLDHRLDLDRLRRAGVALLARNPSMRAGFTSEGLSQPVQFIGVAPELPVTEVDLSGLDPERQRTRMTELMAADRRRRFDLTRPPLCRLTLVRLGDDRDRLIVSHHLVLWDGWSEELFVEQLFTLYERDGDDRDLPPAGSYRDHLDWIAAQDAERAGRAWRDALAGLAEPTLVAPEATLAPVVPERRRTQLPAVLGERLRSLARRHGLTLNTVLSAAWGLVLGGHLGRTDVVYGMTVAGRHGDIPHVENIIGLFLNTVPVRVTADPIESVLGLLRRLQERRIELMPHDHLGLGAVQRATGHARLFDTLYVLQNFVDEGESARLRDRHGIAAVDGVDATHYPLTLVVTPAERIRVALDHRPDVVPGPVAQALLDRFVSLLVRLVADPETPVGRLDLLTEAERGELTQEWDRTRHEVGLESVADLLATQAARTPDEVALVFAGRTLTYAEFDDRINRLARLLVARGAGPERVVALALPRSIEMVVALFAVLRTGAAYLPLELDHPAERLAFVLDDTEPMCLLSVASVLPTLPETAAPVVSLDEPAVLAELAGLSGAELGDAELPAGFVRTDPERLSHPAYLIYTSGSTGRPKGVVTPYRGLTNMQLNHREAIFDPTVAAAGGRRLRIAHTVSFAFDMSWEELLWLVEGHEVHVCDEELRRDAPALVAYCDRHRIDVVNVTPSYAHHLIEEGLLDRDDDTGETAATGGTAGPGETAAIGETGGADETGSVGDAGSTGRHRPVLVLLGGEAVSETVWTRLRDTDGTLGYNLYGPTEYTINTLGGGTTDSATPTVGRAIWNTRAYVLDAHLRPTPPGAPGELYIGGIGLARGYHRRYALTAQRFVADPYGAPGERMYRTGDLVRRRPDGNLDFLGRTDDQVKIRGYRIELGEIEAALAEHPRVAHAAVLVDSSAGNGVRRLAGYVVRGAQWTESDDDDVLVALRAHLKRRLPDYMVPAALVPLGRLPLTVNGKLDVAALPTPTVRTGTTRRPPRSHREEVLCALFAELLGAPEVGVDDNFFDLGGHSLLAIRLISRARVALGAELAIRDLFEAPTVAELAERLPEPPGAGGSTGTGPGSAGPGVGTEPVRAELVPTERPAELPLSFAQQRLWMIQQLAAESPAYNFPITVRLRGALDVPALRAALADLTGRHETLRTVFGERDGRPFQRVVPVADARPVLKTVSATPAELAGIVRNAVRRPFDLTTELPLRATLIAIDSTGSTDRPRAQAKIDEHVLVLLLHHIATDEWSDRPFLRDLGTAYAARSAGRAPDWPPLPVQYADYTLWQRRLLGDPAEPGSLAARQLDYWRTALSGAPEELVLPMDRARSGQPDPSGAELSVELPAEVGAALRRLGRSTGTSLFMVVHALVVALLHRLGAGTDIPLGAPIAGRGDAALDDLVGFFVNTLVLRADVSGDPTFTELLSRIRETDLAAFSHQEVPFEAVVEAVNPARSVSRNPLFQVMVVHRNRAADWSGLTGLTVVDEPVETPAAKFDLVFDIAEGAEGAGHPDAGPADDDRLTCLVKYRTDLFDRSTVELLGARFRRLATAVAADPGLPLSRVDVFVDDERTRVLRDFNATGREVPEETLAALFARRVALTPDAVALVDRERTMSYVQLDAEAARMARLLTTYGIGPETVVGVAVPRSVETVVVVLGVLRLGAAFLPLDLNHPADRLAFMVADSGARMVVSTPEAVERLPELAGVSRLLVHLIRPEPVPVGGPATDGPALPAVPFGLDHAAYVIYTSGSTGRPKGVVVPHEGIASLVATAEDRMRVDPTSRVLQFASTGFDVFVFELAMALCVGGRLVIAPDETRSPGRPLIDLLERERVSHAILPPSLVSALPADCPLPAGLTVLVGTETVPPDVIGRWAERLRLFAAYGLTEATVNSTLWHAEPNWSGPVPIGRPDPNTRAYVLDERLRPVPPGVVGELYVAGRGLARGYLGRSGLTAQRFVADPYGPTGGRMYRTGDRARWRADGILDFLGRVDDQVKIRGFRIELGEVEAVLARHPAVRQAAVVVHRNADLTRLVGYVVPSDAPVDPAEVRAHAAGLLPDYMVPAVVLALPGPLPLTANGKLDRRALPAPDWSTLAGEERPVTPTQRALAGLVAEVLRLPEVGISDDFFALGGHSMAAMRLLGRIRAALGVDLAVRDIFDAPTVAALADRVAGAGADRPALRPAVPGTAPLAAPVQRGWWEQHRMSAHPARWDLALVITADGHLTLDVAALTAALRDVVGRHEPLRTALGVGGAGEPVPVSAADRPVLEVLPGSAEPRDVRIGELVRTSVDLTREPPLRARLLTGPAGDAEALLLTMHYLGVDEWSVVPLVRDLGTAYAARLAGHVPDWLPLPVGYPDYAHWSRELLGDPGDPGSRHARQLDYWRAALSGVPDRLALPTDRPRPALPNGRGDRVEFVLDAPSHRAVDELARQTGTSMFMVFHAALAALLHRLGAGPDIPVGTLVAGRTEEDLSDLVGCFVNPVVLRTDTGGDPTFAELLGRIREADLSAFDRQDVPFDAVRQVLPPGWTLPQVMLVHHEEARLAGPDGLAALRIEPVPTGATRAELTVSFYEPLGDGPVHGELDYATDLFDPATARRLTDGLLDLLAAAVARPDTPLSALGPEDRRRRRRGVRPPHP</sequence>
<feature type="region of interest" description="Disordered" evidence="6">
    <location>
        <begin position="153"/>
        <end position="198"/>
    </location>
</feature>
<dbReference type="Pfam" id="PF00668">
    <property type="entry name" value="Condensation"/>
    <property type="match status" value="6"/>
</dbReference>
<evidence type="ECO:0000259" key="7">
    <source>
        <dbReference type="PROSITE" id="PS50075"/>
    </source>
</evidence>
<feature type="region of interest" description="Disordered" evidence="6">
    <location>
        <begin position="3978"/>
        <end position="4018"/>
    </location>
</feature>
<keyword evidence="5" id="KW-0045">Antibiotic biosynthesis</keyword>
<keyword evidence="4" id="KW-0677">Repeat</keyword>
<dbReference type="InterPro" id="IPR042099">
    <property type="entry name" value="ANL_N_sf"/>
</dbReference>
<dbReference type="Gene3D" id="3.40.50.980">
    <property type="match status" value="6"/>
</dbReference>
<feature type="region of interest" description="Disordered" evidence="6">
    <location>
        <begin position="3198"/>
        <end position="3233"/>
    </location>
</feature>
<evidence type="ECO:0000256" key="3">
    <source>
        <dbReference type="ARBA" id="ARBA00022553"/>
    </source>
</evidence>
<feature type="domain" description="Carrier" evidence="7">
    <location>
        <begin position="994"/>
        <end position="1068"/>
    </location>
</feature>
<evidence type="ECO:0000256" key="6">
    <source>
        <dbReference type="SAM" id="MobiDB-lite"/>
    </source>
</evidence>
<dbReference type="Proteomes" id="UP001596203">
    <property type="component" value="Unassembled WGS sequence"/>
</dbReference>
<dbReference type="Gene3D" id="1.10.1200.10">
    <property type="entry name" value="ACP-like"/>
    <property type="match status" value="4"/>
</dbReference>
<dbReference type="InterPro" id="IPR020845">
    <property type="entry name" value="AMP-binding_CS"/>
</dbReference>
<dbReference type="InterPro" id="IPR023213">
    <property type="entry name" value="CAT-like_dom_sf"/>
</dbReference>
<feature type="compositionally biased region" description="Basic residues" evidence="6">
    <location>
        <begin position="5897"/>
        <end position="5908"/>
    </location>
</feature>
<dbReference type="InterPro" id="IPR029063">
    <property type="entry name" value="SAM-dependent_MTases_sf"/>
</dbReference>
<dbReference type="NCBIfam" id="TIGR01720">
    <property type="entry name" value="NRPS-para261"/>
    <property type="match status" value="2"/>
</dbReference>
<evidence type="ECO:0000256" key="2">
    <source>
        <dbReference type="ARBA" id="ARBA00022450"/>
    </source>
</evidence>
<feature type="region of interest" description="Disordered" evidence="6">
    <location>
        <begin position="4342"/>
        <end position="4367"/>
    </location>
</feature>
<organism evidence="8 9">
    <name type="scientific">Plantactinospora solaniradicis</name>
    <dbReference type="NCBI Taxonomy" id="1723736"/>
    <lineage>
        <taxon>Bacteria</taxon>
        <taxon>Bacillati</taxon>
        <taxon>Actinomycetota</taxon>
        <taxon>Actinomycetes</taxon>
        <taxon>Micromonosporales</taxon>
        <taxon>Micromonosporaceae</taxon>
        <taxon>Plantactinospora</taxon>
    </lineage>
</organism>
<dbReference type="InterPro" id="IPR006162">
    <property type="entry name" value="Ppantetheine_attach_site"/>
</dbReference>
<comment type="caution">
    <text evidence="8">The sequence shown here is derived from an EMBL/GenBank/DDBJ whole genome shotgun (WGS) entry which is preliminary data.</text>
</comment>
<dbReference type="InterPro" id="IPR045851">
    <property type="entry name" value="AMP-bd_C_sf"/>
</dbReference>
<dbReference type="Pfam" id="PF00550">
    <property type="entry name" value="PP-binding"/>
    <property type="match status" value="4"/>
</dbReference>
<dbReference type="CDD" id="cd05930">
    <property type="entry name" value="A_NRPS"/>
    <property type="match status" value="1"/>
</dbReference>
<dbReference type="Gene3D" id="3.30.559.10">
    <property type="entry name" value="Chloramphenicol acetyltransferase-like domain"/>
    <property type="match status" value="6"/>
</dbReference>
<feature type="compositionally biased region" description="Gly residues" evidence="6">
    <location>
        <begin position="4348"/>
        <end position="4364"/>
    </location>
</feature>
<evidence type="ECO:0000313" key="8">
    <source>
        <dbReference type="EMBL" id="MFC6016777.1"/>
    </source>
</evidence>
<keyword evidence="3" id="KW-0597">Phosphoprotein</keyword>
<dbReference type="PROSITE" id="PS00455">
    <property type="entry name" value="AMP_BINDING"/>
    <property type="match status" value="4"/>
</dbReference>
<evidence type="ECO:0000256" key="4">
    <source>
        <dbReference type="ARBA" id="ARBA00022737"/>
    </source>
</evidence>
<protein>
    <submittedName>
        <fullName evidence="8">Amino acid adenylation domain-containing protein</fullName>
    </submittedName>
</protein>
<dbReference type="InterPro" id="IPR020806">
    <property type="entry name" value="PKS_PP-bd"/>
</dbReference>
<dbReference type="InterPro" id="IPR000873">
    <property type="entry name" value="AMP-dep_synth/lig_dom"/>
</dbReference>
<dbReference type="PROSITE" id="PS50075">
    <property type="entry name" value="CARRIER"/>
    <property type="match status" value="4"/>
</dbReference>
<dbReference type="EMBL" id="JBHSPR010000008">
    <property type="protein sequence ID" value="MFC6016777.1"/>
    <property type="molecule type" value="Genomic_DNA"/>
</dbReference>
<dbReference type="SUPFAM" id="SSF47336">
    <property type="entry name" value="ACP-like"/>
    <property type="match status" value="4"/>
</dbReference>
<keyword evidence="9" id="KW-1185">Reference proteome</keyword>
<name>A0ABW1K6A1_9ACTN</name>
<dbReference type="PANTHER" id="PTHR45527">
    <property type="entry name" value="NONRIBOSOMAL PEPTIDE SYNTHETASE"/>
    <property type="match status" value="1"/>
</dbReference>
<dbReference type="CDD" id="cd17646">
    <property type="entry name" value="A_NRPS_AB3403-like"/>
    <property type="match status" value="1"/>
</dbReference>
<dbReference type="Pfam" id="PF08242">
    <property type="entry name" value="Methyltransf_12"/>
    <property type="match status" value="1"/>
</dbReference>
<dbReference type="InterPro" id="IPR001242">
    <property type="entry name" value="Condensation_dom"/>
</dbReference>
<dbReference type="Pfam" id="PF00501">
    <property type="entry name" value="AMP-binding"/>
    <property type="match status" value="4"/>
</dbReference>
<dbReference type="PANTHER" id="PTHR45527:SF1">
    <property type="entry name" value="FATTY ACID SYNTHASE"/>
    <property type="match status" value="1"/>
</dbReference>
<dbReference type="PROSITE" id="PS00012">
    <property type="entry name" value="PHOSPHOPANTETHEINE"/>
    <property type="match status" value="3"/>
</dbReference>
<dbReference type="CDD" id="cd02440">
    <property type="entry name" value="AdoMet_MTases"/>
    <property type="match status" value="1"/>
</dbReference>
<dbReference type="InterPro" id="IPR036736">
    <property type="entry name" value="ACP-like_sf"/>
</dbReference>
<reference evidence="9" key="1">
    <citation type="journal article" date="2019" name="Int. J. Syst. Evol. Microbiol.">
        <title>The Global Catalogue of Microorganisms (GCM) 10K type strain sequencing project: providing services to taxonomists for standard genome sequencing and annotation.</title>
        <authorList>
            <consortium name="The Broad Institute Genomics Platform"/>
            <consortium name="The Broad Institute Genome Sequencing Center for Infectious Disease"/>
            <person name="Wu L."/>
            <person name="Ma J."/>
        </authorList>
    </citation>
    <scope>NUCLEOTIDE SEQUENCE [LARGE SCALE GENOMIC DNA]</scope>
    <source>
        <strain evidence="9">ZS-35-S2</strain>
    </source>
</reference>
<dbReference type="SUPFAM" id="SSF53335">
    <property type="entry name" value="S-adenosyl-L-methionine-dependent methyltransferases"/>
    <property type="match status" value="1"/>
</dbReference>
<dbReference type="Gene3D" id="3.40.50.12780">
    <property type="entry name" value="N-terminal domain of ligase-like"/>
    <property type="match status" value="2"/>
</dbReference>
<dbReference type="Gene3D" id="2.30.38.10">
    <property type="entry name" value="Luciferase, Domain 3"/>
    <property type="match status" value="2"/>
</dbReference>
<dbReference type="Gene3D" id="3.40.50.150">
    <property type="entry name" value="Vaccinia Virus protein VP39"/>
    <property type="match status" value="1"/>
</dbReference>
<feature type="compositionally biased region" description="Basic and acidic residues" evidence="6">
    <location>
        <begin position="180"/>
        <end position="193"/>
    </location>
</feature>
<gene>
    <name evidence="8" type="ORF">ACFP2T_11240</name>
</gene>
<feature type="region of interest" description="Disordered" evidence="6">
    <location>
        <begin position="896"/>
        <end position="923"/>
    </location>
</feature>
<dbReference type="InterPro" id="IPR025110">
    <property type="entry name" value="AMP-bd_C"/>
</dbReference>